<protein>
    <submittedName>
        <fullName evidence="1">Uncharacterized protein</fullName>
    </submittedName>
</protein>
<dbReference type="AlphaFoldDB" id="A8PLY7"/>
<organism evidence="1 2">
    <name type="scientific">Rickettsiella grylli</name>
    <dbReference type="NCBI Taxonomy" id="59196"/>
    <lineage>
        <taxon>Bacteria</taxon>
        <taxon>Pseudomonadati</taxon>
        <taxon>Pseudomonadota</taxon>
        <taxon>Gammaproteobacteria</taxon>
        <taxon>Legionellales</taxon>
        <taxon>Coxiellaceae</taxon>
        <taxon>Rickettsiella</taxon>
    </lineage>
</organism>
<proteinExistence type="predicted"/>
<evidence type="ECO:0000313" key="2">
    <source>
        <dbReference type="Proteomes" id="UP000054075"/>
    </source>
</evidence>
<reference evidence="1" key="1">
    <citation type="submission" date="2006-04" db="EMBL/GenBank/DDBJ databases">
        <authorList>
            <person name="Seshadri R."/>
            <person name="Federici B.A."/>
        </authorList>
    </citation>
    <scope>NUCLEOTIDE SEQUENCE [LARGE SCALE GENOMIC DNA]</scope>
</reference>
<dbReference type="EMBL" id="AAQJ02000001">
    <property type="protein sequence ID" value="EDP45947.1"/>
    <property type="molecule type" value="Genomic_DNA"/>
</dbReference>
<sequence length="64" mass="7878">MLSIRIKKTNRYYSLRKKISRLKKASIDKKMNTLLEDVQQKTKSFRDHYFPDELKRNNRTFNEI</sequence>
<keyword evidence="2" id="KW-1185">Reference proteome</keyword>
<reference evidence="1" key="2">
    <citation type="submission" date="2007-10" db="EMBL/GenBank/DDBJ databases">
        <authorList>
            <person name="Myers G.S."/>
        </authorList>
    </citation>
    <scope>NUCLEOTIDE SEQUENCE [LARGE SCALE GENOMIC DNA]</scope>
</reference>
<evidence type="ECO:0000313" key="1">
    <source>
        <dbReference type="EMBL" id="EDP45947.1"/>
    </source>
</evidence>
<accession>A8PLY7</accession>
<comment type="caution">
    <text evidence="1">The sequence shown here is derived from an EMBL/GenBank/DDBJ whole genome shotgun (WGS) entry which is preliminary data.</text>
</comment>
<name>A8PLY7_9COXI</name>
<dbReference type="Proteomes" id="UP000054075">
    <property type="component" value="Unassembled WGS sequence"/>
</dbReference>
<gene>
    <name evidence="1" type="ORF">RICGR_0576</name>
</gene>